<dbReference type="AlphaFoldDB" id="A0A173S3K1"/>
<dbReference type="GeneID" id="42785740"/>
<dbReference type="SUPFAM" id="SSF158911">
    <property type="entry name" value="NEAT domain-like"/>
    <property type="match status" value="1"/>
</dbReference>
<dbReference type="STRING" id="39490.ERS852448_00732"/>
<proteinExistence type="predicted"/>
<dbReference type="Proteomes" id="UP000095492">
    <property type="component" value="Unassembled WGS sequence"/>
</dbReference>
<reference evidence="2 3" key="1">
    <citation type="submission" date="2015-09" db="EMBL/GenBank/DDBJ databases">
        <authorList>
            <consortium name="Pathogen Informatics"/>
        </authorList>
    </citation>
    <scope>NUCLEOTIDE SEQUENCE [LARGE SCALE GENOMIC DNA]</scope>
    <source>
        <strain evidence="2 3">2789STDY5608891</strain>
    </source>
</reference>
<evidence type="ECO:0000256" key="1">
    <source>
        <dbReference type="SAM" id="Phobius"/>
    </source>
</evidence>
<accession>A0A173S3K1</accession>
<evidence type="ECO:0000313" key="3">
    <source>
        <dbReference type="Proteomes" id="UP000095492"/>
    </source>
</evidence>
<gene>
    <name evidence="2" type="ORF">ERS852448_00732</name>
</gene>
<keyword evidence="1" id="KW-0472">Membrane</keyword>
<dbReference type="EMBL" id="CYYA01000004">
    <property type="protein sequence ID" value="CUM84455.1"/>
    <property type="molecule type" value="Genomic_DNA"/>
</dbReference>
<organism evidence="2 3">
    <name type="scientific">Eubacterium ramulus</name>
    <dbReference type="NCBI Taxonomy" id="39490"/>
    <lineage>
        <taxon>Bacteria</taxon>
        <taxon>Bacillati</taxon>
        <taxon>Bacillota</taxon>
        <taxon>Clostridia</taxon>
        <taxon>Eubacteriales</taxon>
        <taxon>Eubacteriaceae</taxon>
        <taxon>Eubacterium</taxon>
    </lineage>
</organism>
<dbReference type="RefSeq" id="WP_021738207.1">
    <property type="nucleotide sequence ID" value="NZ_CABKSU010000025.1"/>
</dbReference>
<name>A0A173S3K1_EUBRA</name>
<keyword evidence="1" id="KW-0812">Transmembrane</keyword>
<protein>
    <submittedName>
        <fullName evidence="2">Uncharacterized protein</fullName>
    </submittedName>
</protein>
<sequence length="204" mass="22136">MEKQTGFRGKGKEQKTGVTGIWHRILMGVCCCLLLGVCLCRTVQAEPLSVDKEDGEYAIDVSMTGGSGKATVVSPTVFLVKDGKAYAKLQWSSSNYDYMIVDGEKILNENTNENGYSTFTIPVTAFDSEMSVIADTTAMGTPHEIAYALTFYADSIESKGALPQEAAKRVLVVAAIIIVGGGILNHFVAKRRNRDYTPHKKTGK</sequence>
<feature type="transmembrane region" description="Helical" evidence="1">
    <location>
        <begin position="170"/>
        <end position="189"/>
    </location>
</feature>
<evidence type="ECO:0000313" key="2">
    <source>
        <dbReference type="EMBL" id="CUM84455.1"/>
    </source>
</evidence>
<dbReference type="InterPro" id="IPR037250">
    <property type="entry name" value="NEAT_dom_sf"/>
</dbReference>
<keyword evidence="1" id="KW-1133">Transmembrane helix</keyword>